<reference evidence="1" key="2">
    <citation type="journal article" date="2015" name="Fish Shellfish Immunol.">
        <title>Early steps in the European eel (Anguilla anguilla)-Vibrio vulnificus interaction in the gills: Role of the RtxA13 toxin.</title>
        <authorList>
            <person name="Callol A."/>
            <person name="Pajuelo D."/>
            <person name="Ebbesson L."/>
            <person name="Teles M."/>
            <person name="MacKenzie S."/>
            <person name="Amaro C."/>
        </authorList>
    </citation>
    <scope>NUCLEOTIDE SEQUENCE</scope>
</reference>
<name>A0A0E9R465_ANGAN</name>
<dbReference type="AlphaFoldDB" id="A0A0E9R465"/>
<dbReference type="EMBL" id="GBXM01084631">
    <property type="protein sequence ID" value="JAH23946.1"/>
    <property type="molecule type" value="Transcribed_RNA"/>
</dbReference>
<protein>
    <submittedName>
        <fullName evidence="1">Uncharacterized protein</fullName>
    </submittedName>
</protein>
<sequence>MCFDMHKRANQFRLLSTFVFYFDLQVKRMTLFLQSQLDDLVLMITELACCDRKKMNGYSQGHILIESQL</sequence>
<reference evidence="1" key="1">
    <citation type="submission" date="2014-11" db="EMBL/GenBank/DDBJ databases">
        <authorList>
            <person name="Amaro Gonzalez C."/>
        </authorList>
    </citation>
    <scope>NUCLEOTIDE SEQUENCE</scope>
</reference>
<accession>A0A0E9R465</accession>
<organism evidence="1">
    <name type="scientific">Anguilla anguilla</name>
    <name type="common">European freshwater eel</name>
    <name type="synonym">Muraena anguilla</name>
    <dbReference type="NCBI Taxonomy" id="7936"/>
    <lineage>
        <taxon>Eukaryota</taxon>
        <taxon>Metazoa</taxon>
        <taxon>Chordata</taxon>
        <taxon>Craniata</taxon>
        <taxon>Vertebrata</taxon>
        <taxon>Euteleostomi</taxon>
        <taxon>Actinopterygii</taxon>
        <taxon>Neopterygii</taxon>
        <taxon>Teleostei</taxon>
        <taxon>Anguilliformes</taxon>
        <taxon>Anguillidae</taxon>
        <taxon>Anguilla</taxon>
    </lineage>
</organism>
<proteinExistence type="predicted"/>
<evidence type="ECO:0000313" key="1">
    <source>
        <dbReference type="EMBL" id="JAH23946.1"/>
    </source>
</evidence>